<protein>
    <submittedName>
        <fullName evidence="2">Uncharacterized protein</fullName>
    </submittedName>
</protein>
<dbReference type="EMBL" id="QNUK01000001">
    <property type="protein sequence ID" value="KAF5910045.1"/>
    <property type="molecule type" value="Genomic_DNA"/>
</dbReference>
<evidence type="ECO:0000256" key="1">
    <source>
        <dbReference type="SAM" id="MobiDB-lite"/>
    </source>
</evidence>
<proteinExistence type="predicted"/>
<dbReference type="Proteomes" id="UP000727407">
    <property type="component" value="Unassembled WGS sequence"/>
</dbReference>
<feature type="non-terminal residue" evidence="2">
    <location>
        <position position="1"/>
    </location>
</feature>
<feature type="compositionally biased region" description="Basic and acidic residues" evidence="1">
    <location>
        <begin position="1"/>
        <end position="23"/>
    </location>
</feature>
<organism evidence="2 3">
    <name type="scientific">Clarias magur</name>
    <name type="common">Asian catfish</name>
    <name type="synonym">Macropteronotus magur</name>
    <dbReference type="NCBI Taxonomy" id="1594786"/>
    <lineage>
        <taxon>Eukaryota</taxon>
        <taxon>Metazoa</taxon>
        <taxon>Chordata</taxon>
        <taxon>Craniata</taxon>
        <taxon>Vertebrata</taxon>
        <taxon>Euteleostomi</taxon>
        <taxon>Actinopterygii</taxon>
        <taxon>Neopterygii</taxon>
        <taxon>Teleostei</taxon>
        <taxon>Ostariophysi</taxon>
        <taxon>Siluriformes</taxon>
        <taxon>Clariidae</taxon>
        <taxon>Clarias</taxon>
    </lineage>
</organism>
<comment type="caution">
    <text evidence="2">The sequence shown here is derived from an EMBL/GenBank/DDBJ whole genome shotgun (WGS) entry which is preliminary data.</text>
</comment>
<name>A0A8J5C962_CLAMG</name>
<evidence type="ECO:0000313" key="2">
    <source>
        <dbReference type="EMBL" id="KAF5910045.1"/>
    </source>
</evidence>
<sequence>EKQADGQTDTQRREGGHQRENRRPFVARQTVFDVSARVKTHEELCCARPRAATANFIRAFHRFLISGIPAAQTCRAVRGNAGPPVNTSGSLCVQLSFSSRANMQQ</sequence>
<keyword evidence="3" id="KW-1185">Reference proteome</keyword>
<gene>
    <name evidence="2" type="ORF">DAT39_000007</name>
</gene>
<dbReference type="AlphaFoldDB" id="A0A8J5C962"/>
<accession>A0A8J5C962</accession>
<evidence type="ECO:0000313" key="3">
    <source>
        <dbReference type="Proteomes" id="UP000727407"/>
    </source>
</evidence>
<reference evidence="2" key="1">
    <citation type="submission" date="2020-07" db="EMBL/GenBank/DDBJ databases">
        <title>Clarias magur genome sequencing, assembly and annotation.</title>
        <authorList>
            <person name="Kushwaha B."/>
            <person name="Kumar R."/>
            <person name="Das P."/>
            <person name="Joshi C.G."/>
            <person name="Kumar D."/>
            <person name="Nagpure N.S."/>
            <person name="Pandey M."/>
            <person name="Agarwal S."/>
            <person name="Srivastava S."/>
            <person name="Singh M."/>
            <person name="Sahoo L."/>
            <person name="Jayasankar P."/>
            <person name="Meher P.K."/>
            <person name="Koringa P.G."/>
            <person name="Iquebal M.A."/>
            <person name="Das S.P."/>
            <person name="Bit A."/>
            <person name="Patnaik S."/>
            <person name="Patel N."/>
            <person name="Shah T.M."/>
            <person name="Hinsu A."/>
            <person name="Jena J.K."/>
        </authorList>
    </citation>
    <scope>NUCLEOTIDE SEQUENCE</scope>
    <source>
        <strain evidence="2">CIFAMagur01</strain>
        <tissue evidence="2">Testis</tissue>
    </source>
</reference>
<feature type="region of interest" description="Disordered" evidence="1">
    <location>
        <begin position="1"/>
        <end position="25"/>
    </location>
</feature>